<gene>
    <name evidence="2" type="ORF">HID58_025327</name>
</gene>
<sequence>MDTECIILSLIIYPRLIPLLKYIFDVCKANDINGRHAEVNTIPNKHPLARRWLEKSPSSKNFIIILVIVVTCMVLGYGFLAPSITGTSITYHLLRDDARSDIAAHCYPQTGSPVCILHSCCSRSNMEPHHLGSSPAWNLKPSTLLYTAAPPPPTISYRISPNAGASPLRLPVNSGSHLVTRTGHGQIWYFLGLAHYLISWTWTSIFESVPSTTLCVVLLRQPLCISQQYEIQASSEMVFNCFQNLLVGFFNNVDFRIISEDFLWISSRFIHLYLPLCFSYANLSAFAYS</sequence>
<keyword evidence="1" id="KW-0472">Membrane</keyword>
<organism evidence="2 3">
    <name type="scientific">Brassica napus</name>
    <name type="common">Rape</name>
    <dbReference type="NCBI Taxonomy" id="3708"/>
    <lineage>
        <taxon>Eukaryota</taxon>
        <taxon>Viridiplantae</taxon>
        <taxon>Streptophyta</taxon>
        <taxon>Embryophyta</taxon>
        <taxon>Tracheophyta</taxon>
        <taxon>Spermatophyta</taxon>
        <taxon>Magnoliopsida</taxon>
        <taxon>eudicotyledons</taxon>
        <taxon>Gunneridae</taxon>
        <taxon>Pentapetalae</taxon>
        <taxon>rosids</taxon>
        <taxon>malvids</taxon>
        <taxon>Brassicales</taxon>
        <taxon>Brassicaceae</taxon>
        <taxon>Brassiceae</taxon>
        <taxon>Brassica</taxon>
    </lineage>
</organism>
<proteinExistence type="predicted"/>
<accession>A0ABQ8CKS2</accession>
<evidence type="ECO:0000313" key="2">
    <source>
        <dbReference type="EMBL" id="KAH0917667.1"/>
    </source>
</evidence>
<protein>
    <submittedName>
        <fullName evidence="2">Uncharacterized protein</fullName>
    </submittedName>
</protein>
<reference evidence="2 3" key="1">
    <citation type="submission" date="2021-05" db="EMBL/GenBank/DDBJ databases">
        <title>Genome Assembly of Synthetic Allotetraploid Brassica napus Reveals Homoeologous Exchanges between Subgenomes.</title>
        <authorList>
            <person name="Davis J.T."/>
        </authorList>
    </citation>
    <scope>NUCLEOTIDE SEQUENCE [LARGE SCALE GENOMIC DNA]</scope>
    <source>
        <strain evidence="3">cv. Da-Ae</strain>
        <tissue evidence="2">Seedling</tissue>
    </source>
</reference>
<dbReference type="EMBL" id="JAGKQM010000007">
    <property type="protein sequence ID" value="KAH0917667.1"/>
    <property type="molecule type" value="Genomic_DNA"/>
</dbReference>
<evidence type="ECO:0000256" key="1">
    <source>
        <dbReference type="SAM" id="Phobius"/>
    </source>
</evidence>
<dbReference type="Proteomes" id="UP000824890">
    <property type="component" value="Unassembled WGS sequence"/>
</dbReference>
<comment type="caution">
    <text evidence="2">The sequence shown here is derived from an EMBL/GenBank/DDBJ whole genome shotgun (WGS) entry which is preliminary data.</text>
</comment>
<keyword evidence="1" id="KW-1133">Transmembrane helix</keyword>
<keyword evidence="1" id="KW-0812">Transmembrane</keyword>
<evidence type="ECO:0000313" key="3">
    <source>
        <dbReference type="Proteomes" id="UP000824890"/>
    </source>
</evidence>
<feature type="transmembrane region" description="Helical" evidence="1">
    <location>
        <begin position="61"/>
        <end position="80"/>
    </location>
</feature>
<keyword evidence="3" id="KW-1185">Reference proteome</keyword>
<name>A0ABQ8CKS2_BRANA</name>